<evidence type="ECO:0000313" key="1">
    <source>
        <dbReference type="EMBL" id="MRV72557.1"/>
    </source>
</evidence>
<accession>A0A7X2LU12</accession>
<evidence type="ECO:0000313" key="2">
    <source>
        <dbReference type="Proteomes" id="UP000446768"/>
    </source>
</evidence>
<comment type="caution">
    <text evidence="1">The sequence shown here is derived from an EMBL/GenBank/DDBJ whole genome shotgun (WGS) entry which is preliminary data.</text>
</comment>
<protein>
    <submittedName>
        <fullName evidence="1">Uncharacterized protein</fullName>
    </submittedName>
</protein>
<dbReference type="EMBL" id="WKJJ01000007">
    <property type="protein sequence ID" value="MRV72557.1"/>
    <property type="molecule type" value="Genomic_DNA"/>
</dbReference>
<proteinExistence type="predicted"/>
<reference evidence="1 2" key="1">
    <citation type="submission" date="2019-11" db="EMBL/GenBank/DDBJ databases">
        <title>Novel species isolated from a subtropical stream in China.</title>
        <authorList>
            <person name="Lu H."/>
        </authorList>
    </citation>
    <scope>NUCLEOTIDE SEQUENCE [LARGE SCALE GENOMIC DNA]</scope>
    <source>
        <strain evidence="1 2">FT92W</strain>
    </source>
</reference>
<gene>
    <name evidence="1" type="ORF">GJ700_12650</name>
</gene>
<sequence>MHTLLQNCKITRVKTDGAGAASATPTKCDIIDMQGYESVMFVAMLGDVLTTSAVSLRVAGADTNSSGAMALLTGSAGGTAGASDYDDKLLVLDVVKPNQRYLECQIFHVTANAPFDGILAIQYNPRSAPVTQGSTVIASTTISDPDVA</sequence>
<name>A0A7X2LU12_9BURK</name>
<dbReference type="RefSeq" id="WP_154374250.1">
    <property type="nucleotide sequence ID" value="NZ_WKJJ01000007.1"/>
</dbReference>
<dbReference type="AlphaFoldDB" id="A0A7X2LU12"/>
<keyword evidence="2" id="KW-1185">Reference proteome</keyword>
<organism evidence="1 2">
    <name type="scientific">Pseudoduganella rivuli</name>
    <dbReference type="NCBI Taxonomy" id="2666085"/>
    <lineage>
        <taxon>Bacteria</taxon>
        <taxon>Pseudomonadati</taxon>
        <taxon>Pseudomonadota</taxon>
        <taxon>Betaproteobacteria</taxon>
        <taxon>Burkholderiales</taxon>
        <taxon>Oxalobacteraceae</taxon>
        <taxon>Telluria group</taxon>
        <taxon>Pseudoduganella</taxon>
    </lineage>
</organism>
<dbReference type="Proteomes" id="UP000446768">
    <property type="component" value="Unassembled WGS sequence"/>
</dbReference>